<keyword evidence="2" id="KW-1185">Reference proteome</keyword>
<dbReference type="AlphaFoldDB" id="A0A8I6RK80"/>
<organism evidence="1 2">
    <name type="scientific">Cimex lectularius</name>
    <name type="common">Bed bug</name>
    <name type="synonym">Acanthia lectularia</name>
    <dbReference type="NCBI Taxonomy" id="79782"/>
    <lineage>
        <taxon>Eukaryota</taxon>
        <taxon>Metazoa</taxon>
        <taxon>Ecdysozoa</taxon>
        <taxon>Arthropoda</taxon>
        <taxon>Hexapoda</taxon>
        <taxon>Insecta</taxon>
        <taxon>Pterygota</taxon>
        <taxon>Neoptera</taxon>
        <taxon>Paraneoptera</taxon>
        <taxon>Hemiptera</taxon>
        <taxon>Heteroptera</taxon>
        <taxon>Panheteroptera</taxon>
        <taxon>Cimicomorpha</taxon>
        <taxon>Cimicidae</taxon>
        <taxon>Cimex</taxon>
    </lineage>
</organism>
<accession>A0A8I6RK80</accession>
<dbReference type="Proteomes" id="UP000494040">
    <property type="component" value="Unassembled WGS sequence"/>
</dbReference>
<sequence length="277" mass="32387">MNIAFFICLHIVAAASLDLYEQLVIEEIRGKLISVRESVYEMERAVDRFSTLVKVMQKETMNSIKTYDLQTERNHTSFLNSIENKVCENSIHKCSPFMPKMPLLGKNVSRKMKYLSRRILETKILVKKVLIDFDFAEADFRVRYAECKSKHYGDQCVNELNTWCKSKVDHFRAAKNNFTGQIFRFLDNVSTMSAKADELKKSLETERKAMTERFSLCLEAACKQTAVRKVDSSMKKPNKITNRKALLLRRREHLVSLLKNAERWQNLQNLHTLVHRQ</sequence>
<proteinExistence type="predicted"/>
<dbReference type="RefSeq" id="XP_014246675.1">
    <property type="nucleotide sequence ID" value="XM_014391189.2"/>
</dbReference>
<name>A0A8I6RK80_CIMLE</name>
<dbReference type="EnsemblMetazoa" id="XM_014391189.2">
    <property type="protein sequence ID" value="XP_014246675.1"/>
    <property type="gene ID" value="LOC106665035"/>
</dbReference>
<dbReference type="KEGG" id="clec:106665035"/>
<evidence type="ECO:0000313" key="2">
    <source>
        <dbReference type="Proteomes" id="UP000494040"/>
    </source>
</evidence>
<evidence type="ECO:0000313" key="1">
    <source>
        <dbReference type="EnsemblMetazoa" id="XP_014246675.1"/>
    </source>
</evidence>
<dbReference type="GeneID" id="106665035"/>
<protein>
    <submittedName>
        <fullName evidence="1">Uncharacterized protein</fullName>
    </submittedName>
</protein>
<reference evidence="1" key="1">
    <citation type="submission" date="2022-01" db="UniProtKB">
        <authorList>
            <consortium name="EnsemblMetazoa"/>
        </authorList>
    </citation>
    <scope>IDENTIFICATION</scope>
</reference>